<dbReference type="STRING" id="218672.SAMN04489759_10547"/>
<gene>
    <name evidence="2" type="ORF">SAMN04489759_10547</name>
</gene>
<keyword evidence="1" id="KW-0732">Signal</keyword>
<dbReference type="Proteomes" id="UP000199399">
    <property type="component" value="Unassembled WGS sequence"/>
</dbReference>
<evidence type="ECO:0000313" key="2">
    <source>
        <dbReference type="EMBL" id="SDG16113.1"/>
    </source>
</evidence>
<reference evidence="3" key="1">
    <citation type="submission" date="2016-10" db="EMBL/GenBank/DDBJ databases">
        <authorList>
            <person name="Varghese N."/>
            <person name="Submissions S."/>
        </authorList>
    </citation>
    <scope>NUCLEOTIDE SEQUENCE [LARGE SCALE GENOMIC DNA]</scope>
    <source>
        <strain evidence="3">DSM 16477</strain>
    </source>
</reference>
<feature type="signal peptide" evidence="1">
    <location>
        <begin position="1"/>
        <end position="20"/>
    </location>
</feature>
<keyword evidence="3" id="KW-1185">Reference proteome</keyword>
<dbReference type="RefSeq" id="WP_093742027.1">
    <property type="nucleotide sequence ID" value="NZ_FNBP01000005.1"/>
</dbReference>
<proteinExistence type="predicted"/>
<feature type="chain" id="PRO_5011666686" evidence="1">
    <location>
        <begin position="21"/>
        <end position="112"/>
    </location>
</feature>
<dbReference type="EMBL" id="FNBP01000005">
    <property type="protein sequence ID" value="SDG16113.1"/>
    <property type="molecule type" value="Genomic_DNA"/>
</dbReference>
<name>A0A1G7RZ83_9RHOB</name>
<organism evidence="2 3">
    <name type="scientific">Sulfitobacter delicatus</name>
    <dbReference type="NCBI Taxonomy" id="218672"/>
    <lineage>
        <taxon>Bacteria</taxon>
        <taxon>Pseudomonadati</taxon>
        <taxon>Pseudomonadota</taxon>
        <taxon>Alphaproteobacteria</taxon>
        <taxon>Rhodobacterales</taxon>
        <taxon>Roseobacteraceae</taxon>
        <taxon>Sulfitobacter</taxon>
    </lineage>
</organism>
<protein>
    <submittedName>
        <fullName evidence="2">Uncharacterized protein</fullName>
    </submittedName>
</protein>
<evidence type="ECO:0000256" key="1">
    <source>
        <dbReference type="SAM" id="SignalP"/>
    </source>
</evidence>
<sequence>MKMFATVTAATIALAGASFAQTTTQAGVLGASGDPVYELQVQGANGIIYNCKPEPVVVDGNTARVCVRADDANLFAVGSGIGSGAAAAGAVLVLIGLASGGSSSSTTTTTTN</sequence>
<dbReference type="AlphaFoldDB" id="A0A1G7RZ83"/>
<accession>A0A1G7RZ83</accession>
<evidence type="ECO:0000313" key="3">
    <source>
        <dbReference type="Proteomes" id="UP000199399"/>
    </source>
</evidence>
<dbReference type="OrthoDB" id="7728386at2"/>